<protein>
    <submittedName>
        <fullName evidence="6">Uncharacterized protein</fullName>
    </submittedName>
</protein>
<dbReference type="RefSeq" id="XP_006679196.1">
    <property type="nucleotide sequence ID" value="XM_006679133.1"/>
</dbReference>
<evidence type="ECO:0000313" key="6">
    <source>
        <dbReference type="EMBL" id="EGF80160.1"/>
    </source>
</evidence>
<evidence type="ECO:0000256" key="5">
    <source>
        <dbReference type="SAM" id="MobiDB-lite"/>
    </source>
</evidence>
<evidence type="ECO:0000256" key="4">
    <source>
        <dbReference type="ARBA" id="ARBA00025806"/>
    </source>
</evidence>
<reference evidence="6 7" key="1">
    <citation type="submission" date="2009-12" db="EMBL/GenBank/DDBJ databases">
        <title>The draft genome of Batrachochytrium dendrobatidis.</title>
        <authorList>
            <consortium name="US DOE Joint Genome Institute (JGI-PGF)"/>
            <person name="Kuo A."/>
            <person name="Salamov A."/>
            <person name="Schmutz J."/>
            <person name="Lucas S."/>
            <person name="Pitluck S."/>
            <person name="Rosenblum E."/>
            <person name="Stajich J."/>
            <person name="Eisen M."/>
            <person name="Grigoriev I.V."/>
        </authorList>
    </citation>
    <scope>NUCLEOTIDE SEQUENCE [LARGE SCALE GENOMIC DNA]</scope>
    <source>
        <strain evidence="7">JAM81 / FGSC 10211</strain>
    </source>
</reference>
<keyword evidence="3" id="KW-0539">Nucleus</keyword>
<proteinExistence type="inferred from homology"/>
<keyword evidence="2" id="KW-0217">Developmental protein</keyword>
<dbReference type="HOGENOM" id="CLU_372528_0_0_1"/>
<keyword evidence="7" id="KW-1185">Reference proteome</keyword>
<dbReference type="Proteomes" id="UP000007241">
    <property type="component" value="Unassembled WGS sequence"/>
</dbReference>
<evidence type="ECO:0000256" key="1">
    <source>
        <dbReference type="ARBA" id="ARBA00004123"/>
    </source>
</evidence>
<dbReference type="GO" id="GO:0005634">
    <property type="term" value="C:nucleus"/>
    <property type="evidence" value="ECO:0000318"/>
    <property type="project" value="GO_Central"/>
</dbReference>
<dbReference type="AlphaFoldDB" id="F4P336"/>
<evidence type="ECO:0000313" key="7">
    <source>
        <dbReference type="Proteomes" id="UP000007241"/>
    </source>
</evidence>
<sequence>MTEPENSTQLSQQSLLSKPNCFKRFKPEIADCSNTETLVAKRRRSAVPTVHHLNVAHTDTCISSSPFLVPEKASRLSFPTTSLNAGRRLDKFPKSPARIGSKSLLRGFLRTITDPNIPDSDIQLTASLDHKDSVSAAPHPPARGGRARNPFAIRQENKVFSSLNKPKDPFSLLSESLQTQSCSTSTAIETTFSTSIKSKDLDSVQFKPLSPIDHLCVADRCADQTNLSTFAVSLNHQLENNQDNLVHNTSSSPKLSSCQTTALDPSFDSQHENDASDELSKKGKHNAIRFYDLLSRKKDTTRFQIGIDKLEKWKSAILIPSDTPIIDASQNPTVVKGFEAKSERHIQTLDSLPHVDSTLKTEIVVTSNYSLDWCNFENSSQESRCLTQFTSLSDPAVTPCEKFMCNTFHWSYGSIPVSPTLQQCRTRIFAKQRQGVALADHEKFELKCFQDSEEEWKHSFQSLYFTLKNSETLYFYYASSQFTALFVQSSLISNISLKPKQVSSILNGATSPFVVYLTRVTMGTRIQLEKEDIQWELVESASNVAQTDLKSDGSEKILQLNETDDENVYDGEDVFISGPRKWKHARSLATLRIVDSKSVHALFDYILNWTDPSIEARASCLPTLISPKPFLNAQLKRMKVLRNSKVQVAHEDSLTGQSTIQHVYKLHLSGTLLPTHFEAMLHCLVEQQRKSAKEYGSTSNQTLFSVKVTTDHSTIGLPAIFSLARDAHTLSNVQSITATNGWLLMK</sequence>
<evidence type="ECO:0000256" key="2">
    <source>
        <dbReference type="ARBA" id="ARBA00022473"/>
    </source>
</evidence>
<dbReference type="STRING" id="684364.F4P336"/>
<feature type="region of interest" description="Disordered" evidence="5">
    <location>
        <begin position="244"/>
        <end position="280"/>
    </location>
</feature>
<organism evidence="6 7">
    <name type="scientific">Batrachochytrium dendrobatidis (strain JAM81 / FGSC 10211)</name>
    <name type="common">Frog chytrid fungus</name>
    <dbReference type="NCBI Taxonomy" id="684364"/>
    <lineage>
        <taxon>Eukaryota</taxon>
        <taxon>Fungi</taxon>
        <taxon>Fungi incertae sedis</taxon>
        <taxon>Chytridiomycota</taxon>
        <taxon>Chytridiomycota incertae sedis</taxon>
        <taxon>Chytridiomycetes</taxon>
        <taxon>Rhizophydiales</taxon>
        <taxon>Rhizophydiales incertae sedis</taxon>
        <taxon>Batrachochytrium</taxon>
    </lineage>
</organism>
<feature type="compositionally biased region" description="Polar residues" evidence="5">
    <location>
        <begin position="244"/>
        <end position="263"/>
    </location>
</feature>
<dbReference type="EMBL" id="GL882884">
    <property type="protein sequence ID" value="EGF80160.1"/>
    <property type="molecule type" value="Genomic_DNA"/>
</dbReference>
<comment type="subcellular location">
    <subcellularLocation>
        <location evidence="1">Nucleus</location>
    </subcellularLocation>
</comment>
<accession>F4P336</accession>
<comment type="similarity">
    <text evidence="4">Belongs to the DONSON family.</text>
</comment>
<evidence type="ECO:0000256" key="3">
    <source>
        <dbReference type="ARBA" id="ARBA00023242"/>
    </source>
</evidence>
<dbReference type="GeneID" id="18243328"/>
<name>F4P336_BATDJ</name>
<gene>
    <name evidence="6" type="ORF">BATDEDRAFT_88922</name>
</gene>
<dbReference type="InterPro" id="IPR024861">
    <property type="entry name" value="Donson"/>
</dbReference>
<dbReference type="InParanoid" id="F4P336"/>
<dbReference type="PANTHER" id="PTHR12972">
    <property type="entry name" value="DOWNSTREAM NEIGHBOR OF SON"/>
    <property type="match status" value="1"/>
</dbReference>
<feature type="compositionally biased region" description="Basic and acidic residues" evidence="5">
    <location>
        <begin position="269"/>
        <end position="280"/>
    </location>
</feature>
<dbReference type="GO" id="GO:0033260">
    <property type="term" value="P:nuclear DNA replication"/>
    <property type="evidence" value="ECO:0000318"/>
    <property type="project" value="GO_Central"/>
</dbReference>
<dbReference type="PANTHER" id="PTHR12972:SF0">
    <property type="entry name" value="PROTEIN DOWNSTREAM NEIGHBOR OF SON"/>
    <property type="match status" value="1"/>
</dbReference>
<dbReference type="OrthoDB" id="534063at2759"/>